<feature type="chain" id="PRO_5020704900" evidence="1">
    <location>
        <begin position="25"/>
        <end position="113"/>
    </location>
</feature>
<dbReference type="EMBL" id="SNWF01000005">
    <property type="protein sequence ID" value="TDN90262.1"/>
    <property type="molecule type" value="Genomic_DNA"/>
</dbReference>
<feature type="signal peptide" evidence="1">
    <location>
        <begin position="1"/>
        <end position="24"/>
    </location>
</feature>
<evidence type="ECO:0000313" key="3">
    <source>
        <dbReference type="Proteomes" id="UP000294737"/>
    </source>
</evidence>
<keyword evidence="3" id="KW-1185">Reference proteome</keyword>
<sequence>MSKIQMSKLLIALMGLMVMGVAAAKLPPLSDEAKAKADEAKNKTAWNDKVAAYQLCQAQDKVAANYLKQKGKPKPAIEVPACTNPGPYVALQVATSTVGVADAKPVPAAGAKK</sequence>
<dbReference type="AlphaFoldDB" id="A0A4R6G707"/>
<accession>A0A4R6G707</accession>
<evidence type="ECO:0000313" key="2">
    <source>
        <dbReference type="EMBL" id="TDN90262.1"/>
    </source>
</evidence>
<dbReference type="RefSeq" id="WP_338322780.1">
    <property type="nucleotide sequence ID" value="NZ_PTLZ01000002.1"/>
</dbReference>
<gene>
    <name evidence="2" type="ORF">EV677_2338</name>
</gene>
<reference evidence="2 3" key="1">
    <citation type="submission" date="2019-03" db="EMBL/GenBank/DDBJ databases">
        <title>Genomic Encyclopedia of Type Strains, Phase IV (KMG-IV): sequencing the most valuable type-strain genomes for metagenomic binning, comparative biology and taxonomic classification.</title>
        <authorList>
            <person name="Goeker M."/>
        </authorList>
    </citation>
    <scope>NUCLEOTIDE SEQUENCE [LARGE SCALE GENOMIC DNA]</scope>
    <source>
        <strain evidence="2 3">DSM 18555</strain>
    </source>
</reference>
<organism evidence="2 3">
    <name type="scientific">Herminiimonas fonticola</name>
    <dbReference type="NCBI Taxonomy" id="303380"/>
    <lineage>
        <taxon>Bacteria</taxon>
        <taxon>Pseudomonadati</taxon>
        <taxon>Pseudomonadota</taxon>
        <taxon>Betaproteobacteria</taxon>
        <taxon>Burkholderiales</taxon>
        <taxon>Oxalobacteraceae</taxon>
        <taxon>Herminiimonas</taxon>
    </lineage>
</organism>
<proteinExistence type="predicted"/>
<evidence type="ECO:0000256" key="1">
    <source>
        <dbReference type="SAM" id="SignalP"/>
    </source>
</evidence>
<comment type="caution">
    <text evidence="2">The sequence shown here is derived from an EMBL/GenBank/DDBJ whole genome shotgun (WGS) entry which is preliminary data.</text>
</comment>
<name>A0A4R6G707_9BURK</name>
<protein>
    <submittedName>
        <fullName evidence="2">Uncharacterized protein</fullName>
    </submittedName>
</protein>
<dbReference type="Proteomes" id="UP000294737">
    <property type="component" value="Unassembled WGS sequence"/>
</dbReference>
<keyword evidence="1" id="KW-0732">Signal</keyword>